<dbReference type="EMBL" id="JRUQ01000006">
    <property type="protein sequence ID" value="KGT95797.1"/>
    <property type="molecule type" value="Genomic_DNA"/>
</dbReference>
<proteinExistence type="predicted"/>
<evidence type="ECO:0000313" key="1">
    <source>
        <dbReference type="EMBL" id="KGT95797.1"/>
    </source>
</evidence>
<dbReference type="Proteomes" id="UP000030351">
    <property type="component" value="Unassembled WGS sequence"/>
</dbReference>
<reference evidence="1 2" key="1">
    <citation type="submission" date="2014-10" db="EMBL/GenBank/DDBJ databases">
        <title>Genome sequence of Erwinia typographi M043b.</title>
        <authorList>
            <person name="Chan K.-G."/>
            <person name="Tan W.-S."/>
        </authorList>
    </citation>
    <scope>NUCLEOTIDE SEQUENCE [LARGE SCALE GENOMIC DNA]</scope>
    <source>
        <strain evidence="1 2">M043b</strain>
    </source>
</reference>
<dbReference type="STRING" id="371042.NG99_01250"/>
<sequence>MVIEFLPPPPLSEEERKIMQEIEASGAAKYQPRSIWHTRWTGQPGSWEGIFPNLIEYEGWLEANRLENEFYAGYDADILDVMAGGGSIE</sequence>
<evidence type="ECO:0000313" key="2">
    <source>
        <dbReference type="Proteomes" id="UP000030351"/>
    </source>
</evidence>
<name>A0A0A3Z9M7_9GAMM</name>
<comment type="caution">
    <text evidence="1">The sequence shown here is derived from an EMBL/GenBank/DDBJ whole genome shotgun (WGS) entry which is preliminary data.</text>
</comment>
<gene>
    <name evidence="1" type="ORF">NG99_01250</name>
</gene>
<dbReference type="AlphaFoldDB" id="A0A0A3Z9M7"/>
<protein>
    <submittedName>
        <fullName evidence="1">Uncharacterized protein</fullName>
    </submittedName>
</protein>
<accession>A0A0A3Z9M7</accession>
<organism evidence="1 2">
    <name type="scientific">Erwinia typographi</name>
    <dbReference type="NCBI Taxonomy" id="371042"/>
    <lineage>
        <taxon>Bacteria</taxon>
        <taxon>Pseudomonadati</taxon>
        <taxon>Pseudomonadota</taxon>
        <taxon>Gammaproteobacteria</taxon>
        <taxon>Enterobacterales</taxon>
        <taxon>Erwiniaceae</taxon>
        <taxon>Erwinia</taxon>
    </lineage>
</organism>
<keyword evidence="2" id="KW-1185">Reference proteome</keyword>